<feature type="domain" description="UBX" evidence="4">
    <location>
        <begin position="403"/>
        <end position="489"/>
    </location>
</feature>
<evidence type="ECO:0000256" key="3">
    <source>
        <dbReference type="SAM" id="Phobius"/>
    </source>
</evidence>
<dbReference type="PROSITE" id="PS50033">
    <property type="entry name" value="UBX"/>
    <property type="match status" value="1"/>
</dbReference>
<dbReference type="SUPFAM" id="SSF46934">
    <property type="entry name" value="UBA-like"/>
    <property type="match status" value="1"/>
</dbReference>
<evidence type="ECO:0000256" key="1">
    <source>
        <dbReference type="ARBA" id="ARBA00023054"/>
    </source>
</evidence>
<keyword evidence="6" id="KW-1185">Reference proteome</keyword>
<dbReference type="Proteomes" id="UP000275078">
    <property type="component" value="Unassembled WGS sequence"/>
</dbReference>
<dbReference type="Gene3D" id="1.10.8.10">
    <property type="entry name" value="DNA helicase RuvA subunit, C-terminal domain"/>
    <property type="match status" value="1"/>
</dbReference>
<dbReference type="InterPro" id="IPR006577">
    <property type="entry name" value="UAS"/>
</dbReference>
<gene>
    <name evidence="5" type="ORF">BJ508DRAFT_419418</name>
</gene>
<dbReference type="GO" id="GO:0036503">
    <property type="term" value="P:ERAD pathway"/>
    <property type="evidence" value="ECO:0007669"/>
    <property type="project" value="TreeGrafter"/>
</dbReference>
<accession>A0A3N4HEC7</accession>
<name>A0A3N4HEC7_ASCIM</name>
<dbReference type="GO" id="GO:0043130">
    <property type="term" value="F:ubiquitin binding"/>
    <property type="evidence" value="ECO:0007669"/>
    <property type="project" value="TreeGrafter"/>
</dbReference>
<dbReference type="GO" id="GO:0005783">
    <property type="term" value="C:endoplasmic reticulum"/>
    <property type="evidence" value="ECO:0007669"/>
    <property type="project" value="TreeGrafter"/>
</dbReference>
<reference evidence="5 6" key="1">
    <citation type="journal article" date="2018" name="Nat. Ecol. Evol.">
        <title>Pezizomycetes genomes reveal the molecular basis of ectomycorrhizal truffle lifestyle.</title>
        <authorList>
            <person name="Murat C."/>
            <person name="Payen T."/>
            <person name="Noel B."/>
            <person name="Kuo A."/>
            <person name="Morin E."/>
            <person name="Chen J."/>
            <person name="Kohler A."/>
            <person name="Krizsan K."/>
            <person name="Balestrini R."/>
            <person name="Da Silva C."/>
            <person name="Montanini B."/>
            <person name="Hainaut M."/>
            <person name="Levati E."/>
            <person name="Barry K.W."/>
            <person name="Belfiori B."/>
            <person name="Cichocki N."/>
            <person name="Clum A."/>
            <person name="Dockter R.B."/>
            <person name="Fauchery L."/>
            <person name="Guy J."/>
            <person name="Iotti M."/>
            <person name="Le Tacon F."/>
            <person name="Lindquist E.A."/>
            <person name="Lipzen A."/>
            <person name="Malagnac F."/>
            <person name="Mello A."/>
            <person name="Molinier V."/>
            <person name="Miyauchi S."/>
            <person name="Poulain J."/>
            <person name="Riccioni C."/>
            <person name="Rubini A."/>
            <person name="Sitrit Y."/>
            <person name="Splivallo R."/>
            <person name="Traeger S."/>
            <person name="Wang M."/>
            <person name="Zifcakova L."/>
            <person name="Wipf D."/>
            <person name="Zambonelli A."/>
            <person name="Paolocci F."/>
            <person name="Nowrousian M."/>
            <person name="Ottonello S."/>
            <person name="Baldrian P."/>
            <person name="Spatafora J.W."/>
            <person name="Henrissat B."/>
            <person name="Nagy L.G."/>
            <person name="Aury J.M."/>
            <person name="Wincker P."/>
            <person name="Grigoriev I.V."/>
            <person name="Bonfante P."/>
            <person name="Martin F.M."/>
        </authorList>
    </citation>
    <scope>NUCLEOTIDE SEQUENCE [LARGE SCALE GENOMIC DNA]</scope>
    <source>
        <strain evidence="5 6">RN42</strain>
    </source>
</reference>
<feature type="transmembrane region" description="Helical" evidence="3">
    <location>
        <begin position="113"/>
        <end position="139"/>
    </location>
</feature>
<dbReference type="InterPro" id="IPR001012">
    <property type="entry name" value="UBX_dom"/>
</dbReference>
<keyword evidence="3" id="KW-0812">Transmembrane</keyword>
<dbReference type="InterPro" id="IPR009060">
    <property type="entry name" value="UBA-like_sf"/>
</dbReference>
<keyword evidence="3" id="KW-1133">Transmembrane helix</keyword>
<evidence type="ECO:0000313" key="6">
    <source>
        <dbReference type="Proteomes" id="UP000275078"/>
    </source>
</evidence>
<dbReference type="AlphaFoldDB" id="A0A3N4HEC7"/>
<dbReference type="InterPro" id="IPR036249">
    <property type="entry name" value="Thioredoxin-like_sf"/>
</dbReference>
<dbReference type="PANTHER" id="PTHR23322:SF1">
    <property type="entry name" value="FAS-ASSOCIATED FACTOR 2"/>
    <property type="match status" value="1"/>
</dbReference>
<dbReference type="SUPFAM" id="SSF52833">
    <property type="entry name" value="Thioredoxin-like"/>
    <property type="match status" value="1"/>
</dbReference>
<dbReference type="SMART" id="SM00594">
    <property type="entry name" value="UAS"/>
    <property type="match status" value="1"/>
</dbReference>
<dbReference type="Gene3D" id="3.10.20.90">
    <property type="entry name" value="Phosphatidylinositol 3-kinase Catalytic Subunit, Chain A, domain 1"/>
    <property type="match status" value="1"/>
</dbReference>
<keyword evidence="1" id="KW-0175">Coiled coil</keyword>
<proteinExistence type="predicted"/>
<evidence type="ECO:0000313" key="5">
    <source>
        <dbReference type="EMBL" id="RPA72565.1"/>
    </source>
</evidence>
<dbReference type="InterPro" id="IPR050730">
    <property type="entry name" value="UBX_domain-protein"/>
</dbReference>
<organism evidence="5 6">
    <name type="scientific">Ascobolus immersus RN42</name>
    <dbReference type="NCBI Taxonomy" id="1160509"/>
    <lineage>
        <taxon>Eukaryota</taxon>
        <taxon>Fungi</taxon>
        <taxon>Dikarya</taxon>
        <taxon>Ascomycota</taxon>
        <taxon>Pezizomycotina</taxon>
        <taxon>Pezizomycetes</taxon>
        <taxon>Pezizales</taxon>
        <taxon>Ascobolaceae</taxon>
        <taxon>Ascobolus</taxon>
    </lineage>
</organism>
<dbReference type="Pfam" id="PF14555">
    <property type="entry name" value="UBA_4"/>
    <property type="match status" value="1"/>
</dbReference>
<dbReference type="EMBL" id="ML119856">
    <property type="protein sequence ID" value="RPA72565.1"/>
    <property type="molecule type" value="Genomic_DNA"/>
</dbReference>
<feature type="region of interest" description="Disordered" evidence="2">
    <location>
        <begin position="62"/>
        <end position="99"/>
    </location>
</feature>
<protein>
    <recommendedName>
        <fullName evidence="4">UBX domain-containing protein</fullName>
    </recommendedName>
</protein>
<dbReference type="STRING" id="1160509.A0A3N4HEC7"/>
<dbReference type="OrthoDB" id="1026733at2759"/>
<evidence type="ECO:0000259" key="4">
    <source>
        <dbReference type="PROSITE" id="PS50033"/>
    </source>
</evidence>
<keyword evidence="3" id="KW-0472">Membrane</keyword>
<dbReference type="CDD" id="cd14273">
    <property type="entry name" value="UBA_TAP-C_like"/>
    <property type="match status" value="1"/>
</dbReference>
<dbReference type="Gene3D" id="3.40.30.10">
    <property type="entry name" value="Glutaredoxin"/>
    <property type="match status" value="1"/>
</dbReference>
<feature type="region of interest" description="Disordered" evidence="2">
    <location>
        <begin position="324"/>
        <end position="343"/>
    </location>
</feature>
<evidence type="ECO:0000256" key="2">
    <source>
        <dbReference type="SAM" id="MobiDB-lite"/>
    </source>
</evidence>
<dbReference type="PANTHER" id="PTHR23322">
    <property type="entry name" value="FAS-ASSOCIATED PROTEIN"/>
    <property type="match status" value="1"/>
</dbReference>
<sequence length="519" mass="57934">MASPETNLDALTEDQQLALQQFMSVTDQEPTTALPLLRRSEWNVQIAIAKFFDGETDHLAEATAEQERLLNNPPPAPARPAASTGPIRTSDITPAPRITDPTETRTLIRRNPLLALFLLPFSLLYKILSSSYTLFSYLFPFLRPKVRPAPKRATNPRDRAARYIRNFEETSGVRPTAPSSTSSSTPTLPWFLGGYAQAFDAAKSSAKFLLVILTSPDHEDTPPFFRDVLSHPDIARFLTENDVLLWGGSVAESEAYQVSQALEVTKLPIALLISFTPPATANSQPSTTSLSVIARIPGALPKQSFLSKLSAAVTAHTPHINAVRAHRQRQNSERELREAQSSAYEASLARDRERARLKREAEEKARREEQERLAAARKAELNALYLAKWKRKTAASLAPKVKDADKGVRVMLRIGDEKPLIRKFAEDVTLEELYQFVECREEVFRVEAGETLEDGGEGSELDEELPEGWKPEYGFRLVTNMPKTVHEASGRKVGEEWRGSAVVFVEEVGGEEEEEEEEE</sequence>